<dbReference type="Gene3D" id="3.30.70.370">
    <property type="match status" value="1"/>
</dbReference>
<proteinExistence type="predicted"/>
<dbReference type="SUPFAM" id="SSF56672">
    <property type="entry name" value="DNA/RNA polymerases"/>
    <property type="match status" value="1"/>
</dbReference>
<dbReference type="SMR" id="A0A0S2MUK7"/>
<feature type="coiled-coil region" evidence="3">
    <location>
        <begin position="369"/>
        <end position="411"/>
    </location>
</feature>
<accession>A0A0S2MUK7</accession>
<dbReference type="OrthoDB" id="14842at10239"/>
<dbReference type="PRINTS" id="PR00868">
    <property type="entry name" value="DNAPOLI"/>
</dbReference>
<dbReference type="GO" id="GO:0006302">
    <property type="term" value="P:double-strand break repair"/>
    <property type="evidence" value="ECO:0007669"/>
    <property type="project" value="TreeGrafter"/>
</dbReference>
<dbReference type="FunFam" id="1.10.150.20:FF:000002">
    <property type="entry name" value="DNA polymerase I"/>
    <property type="match status" value="1"/>
</dbReference>
<evidence type="ECO:0000313" key="6">
    <source>
        <dbReference type="Proteomes" id="UP000225963"/>
    </source>
</evidence>
<evidence type="ECO:0000256" key="3">
    <source>
        <dbReference type="SAM" id="Coils"/>
    </source>
</evidence>
<dbReference type="GO" id="GO:0006261">
    <property type="term" value="P:DNA-templated DNA replication"/>
    <property type="evidence" value="ECO:0007669"/>
    <property type="project" value="InterPro"/>
</dbReference>
<gene>
    <name evidence="5" type="ORF">BM10_148</name>
</gene>
<feature type="domain" description="DNA-directed DNA polymerase family A palm" evidence="4">
    <location>
        <begin position="729"/>
        <end position="933"/>
    </location>
</feature>
<organism evidence="5 6">
    <name type="scientific">Bacillus phage BM15</name>
    <dbReference type="NCBI Taxonomy" id="1755680"/>
    <lineage>
        <taxon>Viruses</taxon>
        <taxon>Duplodnaviria</taxon>
        <taxon>Heunggongvirae</taxon>
        <taxon>Uroviricota</taxon>
        <taxon>Caudoviricetes</taxon>
        <taxon>Herelleviridae</taxon>
        <taxon>Bastillevirinae</taxon>
        <taxon>Caeruleovirus</taxon>
        <taxon>Caeruleovirus BM15</taxon>
    </lineage>
</organism>
<keyword evidence="3" id="KW-0175">Coiled coil</keyword>
<evidence type="ECO:0000259" key="4">
    <source>
        <dbReference type="SMART" id="SM00482"/>
    </source>
</evidence>
<protein>
    <submittedName>
        <fullName evidence="5">DNA polymerase family A protein</fullName>
    </submittedName>
</protein>
<dbReference type="GO" id="GO:0039693">
    <property type="term" value="P:viral DNA genome replication"/>
    <property type="evidence" value="ECO:0007669"/>
    <property type="project" value="UniProtKB-KW"/>
</dbReference>
<evidence type="ECO:0000256" key="2">
    <source>
        <dbReference type="ARBA" id="ARBA00023109"/>
    </source>
</evidence>
<dbReference type="Gene3D" id="3.30.420.10">
    <property type="entry name" value="Ribonuclease H-like superfamily/Ribonuclease H"/>
    <property type="match status" value="1"/>
</dbReference>
<dbReference type="GO" id="GO:0003677">
    <property type="term" value="F:DNA binding"/>
    <property type="evidence" value="ECO:0007669"/>
    <property type="project" value="InterPro"/>
</dbReference>
<dbReference type="Gene3D" id="1.10.150.20">
    <property type="entry name" value="5' to 3' exonuclease, C-terminal subdomain"/>
    <property type="match status" value="1"/>
</dbReference>
<evidence type="ECO:0000256" key="1">
    <source>
        <dbReference type="ARBA" id="ARBA00022705"/>
    </source>
</evidence>
<dbReference type="SMART" id="SM00482">
    <property type="entry name" value="POLAc"/>
    <property type="match status" value="1"/>
</dbReference>
<evidence type="ECO:0000313" key="5">
    <source>
        <dbReference type="EMBL" id="ALO79552.1"/>
    </source>
</evidence>
<dbReference type="InterPro" id="IPR043502">
    <property type="entry name" value="DNA/RNA_pol_sf"/>
</dbReference>
<dbReference type="PANTHER" id="PTHR10133">
    <property type="entry name" value="DNA POLYMERASE I"/>
    <property type="match status" value="1"/>
</dbReference>
<dbReference type="InterPro" id="IPR036895">
    <property type="entry name" value="Uracil-DNA_glycosylase-like_sf"/>
</dbReference>
<keyword evidence="2" id="KW-1194">Viral DNA replication</keyword>
<dbReference type="InterPro" id="IPR002298">
    <property type="entry name" value="DNA_polymerase_A"/>
</dbReference>
<dbReference type="SUPFAM" id="SSF53098">
    <property type="entry name" value="Ribonuclease H-like"/>
    <property type="match status" value="1"/>
</dbReference>
<dbReference type="InterPro" id="IPR001098">
    <property type="entry name" value="DNA-dir_DNA_pol_A_palm_dom"/>
</dbReference>
<dbReference type="Gene3D" id="3.40.470.10">
    <property type="entry name" value="Uracil-DNA glycosylase-like domain"/>
    <property type="match status" value="1"/>
</dbReference>
<name>A0A0S2MUK7_9CAUD</name>
<keyword evidence="1" id="KW-0235">DNA replication</keyword>
<keyword evidence="6" id="KW-1185">Reference proteome</keyword>
<dbReference type="PANTHER" id="PTHR10133:SF27">
    <property type="entry name" value="DNA POLYMERASE NU"/>
    <property type="match status" value="1"/>
</dbReference>
<dbReference type="InterPro" id="IPR036397">
    <property type="entry name" value="RNaseH_sf"/>
</dbReference>
<dbReference type="EMBL" id="KT995480">
    <property type="protein sequence ID" value="ALO79552.1"/>
    <property type="molecule type" value="Genomic_DNA"/>
</dbReference>
<dbReference type="GO" id="GO:0003887">
    <property type="term" value="F:DNA-directed DNA polymerase activity"/>
    <property type="evidence" value="ECO:0007669"/>
    <property type="project" value="InterPro"/>
</dbReference>
<dbReference type="InterPro" id="IPR012337">
    <property type="entry name" value="RNaseH-like_sf"/>
</dbReference>
<dbReference type="Proteomes" id="UP000225963">
    <property type="component" value="Segment"/>
</dbReference>
<dbReference type="GO" id="GO:0008408">
    <property type="term" value="F:3'-5' exonuclease activity"/>
    <property type="evidence" value="ECO:0007669"/>
    <property type="project" value="InterPro"/>
</dbReference>
<dbReference type="InterPro" id="IPR002562">
    <property type="entry name" value="3'-5'_exonuclease_dom"/>
</dbReference>
<sequence>MKALFLQEFVRESHMQRQNDGSFKNIFFQTNGGKLLKKLIHEGLELTKNDYYIDYAFFKVPDVITRDNRDRAIKYKPPTAKESKPEYEKLYQRIVQDKPDIIIPSGKLGCKALLNIAEISKLRGVPQQVTITANVDMFDESAVVDGFENSGWVTETYTHTCWVMPIYSMEYMLVNPKIQNLVEADFGTLKKYVEQGDNAFIAKDVKYEDVTTIERVREIFTKIVKEAPVVAWDLETNTLQAEKQGSKPLVISLSWKEGTGVTIPLEHKDWTWLPGHLAEIYNYIKEFVADPKIIKVGHNIKFDIRFLRLSKGFTEFNNHRDTKTMYYLLVNQDVKGTLRLSDLTFEFTDMGGYDRALEDFKKDYKENYKKNEKERIAALKAEFKEQCAKDRAEVQQQVKDAKAELRLLRKESPTPEILNRITELQEIAQRKYVKPPMPDFGTAGAPVNPVDGSDFCYEWIPLFEMLSPYASGDVDVCLRIYNQLDQRCKQKGLEHIRELYTNHYPQLSATLAKIEATGIKLNIPYVKALAEAYQKEEDRLVSIIRKFPEVKQMEDEHRQLYQMGLNELMKPVAERDKKIAALRDKYKDKLEFNANSPDDKKEVMYKITGIRLPFDKERLVDSVFEKGLKEEEIEWFHYKTNTANMEYIAKEYPEYKELMEHLIHHSLVKTRKQSFTYKFLGMVDMDDILHGTFNPEGTETSRLSSKDPNCQNFPRKTEDVTRFDYQYPIKRMFISRFPNGALLQLDYSSLESRIMALIAYDEEMIDAFLTGKDVHTHTASLVFKKPEEEVTGDERTNAKRVTFGLAYGEAPFSFAPKYNMTVKEAEKLFDDYFKNKPKIKTYIDETKEKARQTGFISCMQGFTRNLRDVYSQDKQKRNGALRQSVNTQVQGSGAYLTNNSLIYINNIIEKQGLRSRIVLTVHDSIVIDCPPEEIHMMAHIGKTVMENLPIPWLFIEWKGETIRFPITADVEIGTTYNDMVNYDKDELNTFQKVENYCKYHMDLKSVKHYKESGVITEEKAKELKAMIESKKHEYQMAV</sequence>
<reference evidence="6" key="1">
    <citation type="submission" date="2015-11" db="EMBL/GenBank/DDBJ databases">
        <authorList>
            <person name="Sharaf A."/>
            <person name="Marie M.E."/>
            <person name="Esson H."/>
            <person name="El-Afifi I.S."/>
            <person name="Hammad M.A."/>
        </authorList>
    </citation>
    <scope>NUCLEOTIDE SEQUENCE [LARGE SCALE GENOMIC DNA]</scope>
</reference>
<dbReference type="Pfam" id="PF00476">
    <property type="entry name" value="DNA_pol_A"/>
    <property type="match status" value="1"/>
</dbReference>
<dbReference type="Pfam" id="PF01612">
    <property type="entry name" value="DNA_pol_A_exo1"/>
    <property type="match status" value="1"/>
</dbReference>